<feature type="transmembrane region" description="Helical" evidence="1">
    <location>
        <begin position="75"/>
        <end position="93"/>
    </location>
</feature>
<dbReference type="AlphaFoldDB" id="A0A4Q7PQZ0"/>
<keyword evidence="1" id="KW-1133">Transmembrane helix</keyword>
<proteinExistence type="predicted"/>
<sequence length="195" mass="23030">MKKTKKRRRFITKTEKEAEWGKPLFSTVVNGKVKEIFRSLFFASVNMKGIIIEVLEIMLSIGAIIIFSFSKKESWVYWLVFFLGIFLLVLIFIKDIYPILVSFFYCSALCKSKTPIEMAFYIDCLSVNIGEIEVWTFAYEDLEEVSIVPKETWLIFTKRRAVLLPERSFALDQQKGILDYLREKRPEVEFTYKIR</sequence>
<dbReference type="EMBL" id="SGXF01000001">
    <property type="protein sequence ID" value="RZT02965.1"/>
    <property type="molecule type" value="Genomic_DNA"/>
</dbReference>
<organism evidence="2 3">
    <name type="scientific">Cuneatibacter caecimuris</name>
    <dbReference type="NCBI Taxonomy" id="1796618"/>
    <lineage>
        <taxon>Bacteria</taxon>
        <taxon>Bacillati</taxon>
        <taxon>Bacillota</taxon>
        <taxon>Clostridia</taxon>
        <taxon>Lachnospirales</taxon>
        <taxon>Lachnospiraceae</taxon>
        <taxon>Cuneatibacter</taxon>
    </lineage>
</organism>
<reference evidence="2 3" key="1">
    <citation type="submission" date="2019-02" db="EMBL/GenBank/DDBJ databases">
        <title>Genomic Encyclopedia of Type Strains, Phase IV (KMG-IV): sequencing the most valuable type-strain genomes for metagenomic binning, comparative biology and taxonomic classification.</title>
        <authorList>
            <person name="Goeker M."/>
        </authorList>
    </citation>
    <scope>NUCLEOTIDE SEQUENCE [LARGE SCALE GENOMIC DNA]</scope>
    <source>
        <strain evidence="2 3">DSM 29486</strain>
    </source>
</reference>
<evidence type="ECO:0000313" key="3">
    <source>
        <dbReference type="Proteomes" id="UP000292927"/>
    </source>
</evidence>
<comment type="caution">
    <text evidence="2">The sequence shown here is derived from an EMBL/GenBank/DDBJ whole genome shotgun (WGS) entry which is preliminary data.</text>
</comment>
<name>A0A4Q7PQZ0_9FIRM</name>
<keyword evidence="1" id="KW-0812">Transmembrane</keyword>
<accession>A0A4Q7PQZ0</accession>
<gene>
    <name evidence="2" type="ORF">EV209_1098</name>
</gene>
<evidence type="ECO:0000313" key="2">
    <source>
        <dbReference type="EMBL" id="RZT02965.1"/>
    </source>
</evidence>
<dbReference type="Proteomes" id="UP000292927">
    <property type="component" value="Unassembled WGS sequence"/>
</dbReference>
<evidence type="ECO:0008006" key="4">
    <source>
        <dbReference type="Google" id="ProtNLM"/>
    </source>
</evidence>
<feature type="transmembrane region" description="Helical" evidence="1">
    <location>
        <begin position="50"/>
        <end position="69"/>
    </location>
</feature>
<protein>
    <recommendedName>
        <fullName evidence="4">YcxB-like protein</fullName>
    </recommendedName>
</protein>
<keyword evidence="3" id="KW-1185">Reference proteome</keyword>
<dbReference type="RefSeq" id="WP_130433777.1">
    <property type="nucleotide sequence ID" value="NZ_SGXF01000001.1"/>
</dbReference>
<keyword evidence="1" id="KW-0472">Membrane</keyword>
<evidence type="ECO:0000256" key="1">
    <source>
        <dbReference type="SAM" id="Phobius"/>
    </source>
</evidence>